<protein>
    <submittedName>
        <fullName evidence="1">ATP-grasp domain-containing protein</fullName>
    </submittedName>
</protein>
<dbReference type="SUPFAM" id="SSF56059">
    <property type="entry name" value="Glutathione synthetase ATP-binding domain-like"/>
    <property type="match status" value="1"/>
</dbReference>
<proteinExistence type="predicted"/>
<dbReference type="Gene3D" id="3.40.50.20">
    <property type="match status" value="1"/>
</dbReference>
<evidence type="ECO:0000313" key="1">
    <source>
        <dbReference type="EMBL" id="MBW7458863.1"/>
    </source>
</evidence>
<comment type="caution">
    <text evidence="1">The sequence shown here is derived from an EMBL/GenBank/DDBJ whole genome shotgun (WGS) entry which is preliminary data.</text>
</comment>
<gene>
    <name evidence="1" type="ORF">K0U00_32935</name>
</gene>
<feature type="non-terminal residue" evidence="1">
    <location>
        <position position="236"/>
    </location>
</feature>
<dbReference type="Proteomes" id="UP001519887">
    <property type="component" value="Unassembled WGS sequence"/>
</dbReference>
<keyword evidence="2" id="KW-1185">Reference proteome</keyword>
<dbReference type="EMBL" id="JAHZIK010001377">
    <property type="protein sequence ID" value="MBW7458863.1"/>
    <property type="molecule type" value="Genomic_DNA"/>
</dbReference>
<sequence>MKKKVHIYFNRWFSVAYHYMNLIRNNADGLEVKLFGTHPDPRHMSLQACDHAETEPALKGMEYVEFCVEFCRKHEIDVFIPRLHMLDIARHLDLFEEIGTRVVVCRDTGLLEMLMEKDHFYKSVEKTGVMVIPDYEVVNDAEGFKRAYDRLTALGHRVCFKPTNSEGGVGFRIIDDTRDPLEELFGVSTRLVSFRDAYQALGTVHEFPNLMVMEHLPGLEYSIDCFASKEGELLAA</sequence>
<name>A0ABS7CD78_9BACL</name>
<evidence type="ECO:0000313" key="2">
    <source>
        <dbReference type="Proteomes" id="UP001519887"/>
    </source>
</evidence>
<accession>A0ABS7CD78</accession>
<organism evidence="1 2">
    <name type="scientific">Paenibacillus sepulcri</name>
    <dbReference type="NCBI Taxonomy" id="359917"/>
    <lineage>
        <taxon>Bacteria</taxon>
        <taxon>Bacillati</taxon>
        <taxon>Bacillota</taxon>
        <taxon>Bacilli</taxon>
        <taxon>Bacillales</taxon>
        <taxon>Paenibacillaceae</taxon>
        <taxon>Paenibacillus</taxon>
    </lineage>
</organism>
<reference evidence="1 2" key="1">
    <citation type="submission" date="2021-07" db="EMBL/GenBank/DDBJ databases">
        <title>Paenibacillus radiodurans sp. nov., isolated from the southeastern edge of Tengger Desert.</title>
        <authorList>
            <person name="Zhang G."/>
        </authorList>
    </citation>
    <scope>NUCLEOTIDE SEQUENCE [LARGE SCALE GENOMIC DNA]</scope>
    <source>
        <strain evidence="1 2">CCM 7311</strain>
    </source>
</reference>